<dbReference type="InterPro" id="IPR001387">
    <property type="entry name" value="Cro/C1-type_HTH"/>
</dbReference>
<dbReference type="InterPro" id="IPR043917">
    <property type="entry name" value="DUF5753"/>
</dbReference>
<dbReference type="Pfam" id="PF19054">
    <property type="entry name" value="DUF5753"/>
    <property type="match status" value="1"/>
</dbReference>
<reference evidence="2 3" key="1">
    <citation type="journal article" date="2019" name="Int. J. Syst. Evol. Microbiol.">
        <title>The Global Catalogue of Microorganisms (GCM) 10K type strain sequencing project: providing services to taxonomists for standard genome sequencing and annotation.</title>
        <authorList>
            <consortium name="The Broad Institute Genomics Platform"/>
            <consortium name="The Broad Institute Genome Sequencing Center for Infectious Disease"/>
            <person name="Wu L."/>
            <person name="Ma J."/>
        </authorList>
    </citation>
    <scope>NUCLEOTIDE SEQUENCE [LARGE SCALE GENOMIC DNA]</scope>
    <source>
        <strain evidence="2 3">JCM 3325</strain>
    </source>
</reference>
<protein>
    <submittedName>
        <fullName evidence="2">Helix-turn-helix transcriptional regulator</fullName>
    </submittedName>
</protein>
<accession>A0ABN3IW61</accession>
<evidence type="ECO:0000313" key="3">
    <source>
        <dbReference type="Proteomes" id="UP001501231"/>
    </source>
</evidence>
<gene>
    <name evidence="2" type="ORF">GCM10010191_25140</name>
</gene>
<dbReference type="PROSITE" id="PS50943">
    <property type="entry name" value="HTH_CROC1"/>
    <property type="match status" value="1"/>
</dbReference>
<evidence type="ECO:0000313" key="2">
    <source>
        <dbReference type="EMBL" id="GAA2414195.1"/>
    </source>
</evidence>
<sequence length="255" mass="29151">MDEVAAELGWSTAKVSRLETAYTLITVNDLNRLLDFYDITGEAAERYVKLAKAARERGWWESHSGILPDKYSAFIGLEADAQKMRTYRVNIMDGLLQTQEYARAISEAAIPPLLPSEVDLVVQVRMQRQSRIRSFEPLELHVVLDEGALRRRIGSADVMRRQLEYLLEVAALPNVRLQVFPFERGYSTSQSFSVLDFQEPEYPAVIYISQMSGSLIIEDEAKVFEYTHVFEHISSSALDEDGSREMIRKISSEYQ</sequence>
<dbReference type="Pfam" id="PF13560">
    <property type="entry name" value="HTH_31"/>
    <property type="match status" value="1"/>
</dbReference>
<proteinExistence type="predicted"/>
<feature type="domain" description="HTH cro/C1-type" evidence="1">
    <location>
        <begin position="1"/>
        <end position="44"/>
    </location>
</feature>
<evidence type="ECO:0000259" key="1">
    <source>
        <dbReference type="PROSITE" id="PS50943"/>
    </source>
</evidence>
<dbReference type="EMBL" id="BAAARW010000011">
    <property type="protein sequence ID" value="GAA2414195.1"/>
    <property type="molecule type" value="Genomic_DNA"/>
</dbReference>
<name>A0ABN3IW61_9ACTN</name>
<dbReference type="Proteomes" id="UP001501231">
    <property type="component" value="Unassembled WGS sequence"/>
</dbReference>
<keyword evidence="3" id="KW-1185">Reference proteome</keyword>
<organism evidence="2 3">
    <name type="scientific">Actinomadura vinacea</name>
    <dbReference type="NCBI Taxonomy" id="115336"/>
    <lineage>
        <taxon>Bacteria</taxon>
        <taxon>Bacillati</taxon>
        <taxon>Actinomycetota</taxon>
        <taxon>Actinomycetes</taxon>
        <taxon>Streptosporangiales</taxon>
        <taxon>Thermomonosporaceae</taxon>
        <taxon>Actinomadura</taxon>
    </lineage>
</organism>
<comment type="caution">
    <text evidence="2">The sequence shown here is derived from an EMBL/GenBank/DDBJ whole genome shotgun (WGS) entry which is preliminary data.</text>
</comment>